<dbReference type="Pfam" id="PF00109">
    <property type="entry name" value="ketoacyl-synt"/>
    <property type="match status" value="1"/>
</dbReference>
<dbReference type="RefSeq" id="WP_344558898.1">
    <property type="nucleotide sequence ID" value="NZ_BAAANS010000094.1"/>
</dbReference>
<keyword evidence="7" id="KW-1185">Reference proteome</keyword>
<dbReference type="Proteomes" id="UP001500897">
    <property type="component" value="Unassembled WGS sequence"/>
</dbReference>
<dbReference type="InterPro" id="IPR000794">
    <property type="entry name" value="Beta-ketoacyl_synthase"/>
</dbReference>
<keyword evidence="2 4" id="KW-0808">Transferase</keyword>
<dbReference type="PROSITE" id="PS52004">
    <property type="entry name" value="KS3_2"/>
    <property type="match status" value="1"/>
</dbReference>
<dbReference type="Pfam" id="PF02801">
    <property type="entry name" value="Ketoacyl-synt_C"/>
    <property type="match status" value="1"/>
</dbReference>
<proteinExistence type="inferred from homology"/>
<evidence type="ECO:0000256" key="1">
    <source>
        <dbReference type="ARBA" id="ARBA00008467"/>
    </source>
</evidence>
<dbReference type="InterPro" id="IPR014031">
    <property type="entry name" value="Ketoacyl_synth_C"/>
</dbReference>
<dbReference type="SMART" id="SM00825">
    <property type="entry name" value="PKS_KS"/>
    <property type="match status" value="1"/>
</dbReference>
<accession>A0ABN2YBY1</accession>
<dbReference type="PROSITE" id="PS00606">
    <property type="entry name" value="KS3_1"/>
    <property type="match status" value="1"/>
</dbReference>
<dbReference type="CDD" id="cd00834">
    <property type="entry name" value="KAS_I_II"/>
    <property type="match status" value="1"/>
</dbReference>
<feature type="domain" description="Ketosynthase family 3 (KS3)" evidence="5">
    <location>
        <begin position="1"/>
        <end position="391"/>
    </location>
</feature>
<dbReference type="InterPro" id="IPR020841">
    <property type="entry name" value="PKS_Beta-ketoAc_synthase_dom"/>
</dbReference>
<evidence type="ECO:0000256" key="3">
    <source>
        <dbReference type="ARBA" id="ARBA00023315"/>
    </source>
</evidence>
<dbReference type="PANTHER" id="PTHR11712">
    <property type="entry name" value="POLYKETIDE SYNTHASE-RELATED"/>
    <property type="match status" value="1"/>
</dbReference>
<comment type="similarity">
    <text evidence="1 4">Belongs to the thiolase-like superfamily. Beta-ketoacyl-ACP synthases family.</text>
</comment>
<dbReference type="Gene3D" id="3.40.47.10">
    <property type="match status" value="1"/>
</dbReference>
<name>A0ABN2YBY1_9ACTN</name>
<sequence length="392" mass="38965">MTSAVAVTGVGAVTPLGVGAAVLTARLKAGESGLGPGEGRCTEFDEGEHLGRRERRRNARFAQFALVAAEEALRQAGWSAGLPYPAEEIGCVIGTGLGGVPEAGAAASGSPLTVPLMMPNSAAVAVSTRHGLRGESFAVSGACAAGAQAIGHGLRAVRSGAARAMVVGGAEAALLPLVRDSFAAAGALSPTGRCLPFDEERDGFVMGEGAGVLVLERVEDALARGAGILGLVLGYGASSDAHHLTAPAPDGAMAALAVRRALADAGTDPAGLHYVNAHGTGTRLNDEAELRSLRLALGAERAAALPLSSTKAATGHLFGAGGAVEAIVTLDAVRTGWAPPTLGLSRPDPALEPADHLRTARELAPPGGARTTGLSNSLGFGGHNAVLVLGAP</sequence>
<dbReference type="PANTHER" id="PTHR11712:SF336">
    <property type="entry name" value="3-OXOACYL-[ACYL-CARRIER-PROTEIN] SYNTHASE, MITOCHONDRIAL"/>
    <property type="match status" value="1"/>
</dbReference>
<dbReference type="SUPFAM" id="SSF53901">
    <property type="entry name" value="Thiolase-like"/>
    <property type="match status" value="2"/>
</dbReference>
<comment type="caution">
    <text evidence="6">The sequence shown here is derived from an EMBL/GenBank/DDBJ whole genome shotgun (WGS) entry which is preliminary data.</text>
</comment>
<dbReference type="InterPro" id="IPR014030">
    <property type="entry name" value="Ketoacyl_synth_N"/>
</dbReference>
<dbReference type="InterPro" id="IPR016039">
    <property type="entry name" value="Thiolase-like"/>
</dbReference>
<protein>
    <submittedName>
        <fullName evidence="6">Beta-ketoacyl-ACP synthase II</fullName>
    </submittedName>
</protein>
<evidence type="ECO:0000256" key="4">
    <source>
        <dbReference type="RuleBase" id="RU003694"/>
    </source>
</evidence>
<evidence type="ECO:0000259" key="5">
    <source>
        <dbReference type="PROSITE" id="PS52004"/>
    </source>
</evidence>
<evidence type="ECO:0000313" key="6">
    <source>
        <dbReference type="EMBL" id="GAA2123561.1"/>
    </source>
</evidence>
<reference evidence="6 7" key="1">
    <citation type="journal article" date="2019" name="Int. J. Syst. Evol. Microbiol.">
        <title>The Global Catalogue of Microorganisms (GCM) 10K type strain sequencing project: providing services to taxonomists for standard genome sequencing and annotation.</title>
        <authorList>
            <consortium name="The Broad Institute Genomics Platform"/>
            <consortium name="The Broad Institute Genome Sequencing Center for Infectious Disease"/>
            <person name="Wu L."/>
            <person name="Ma J."/>
        </authorList>
    </citation>
    <scope>NUCLEOTIDE SEQUENCE [LARGE SCALE GENOMIC DNA]</scope>
    <source>
        <strain evidence="6 7">JCM 14559</strain>
    </source>
</reference>
<organism evidence="6 7">
    <name type="scientific">Kitasatospora saccharophila</name>
    <dbReference type="NCBI Taxonomy" id="407973"/>
    <lineage>
        <taxon>Bacteria</taxon>
        <taxon>Bacillati</taxon>
        <taxon>Actinomycetota</taxon>
        <taxon>Actinomycetes</taxon>
        <taxon>Kitasatosporales</taxon>
        <taxon>Streptomycetaceae</taxon>
        <taxon>Kitasatospora</taxon>
    </lineage>
</organism>
<dbReference type="InterPro" id="IPR018201">
    <property type="entry name" value="Ketoacyl_synth_AS"/>
</dbReference>
<evidence type="ECO:0000256" key="2">
    <source>
        <dbReference type="ARBA" id="ARBA00022679"/>
    </source>
</evidence>
<evidence type="ECO:0000313" key="7">
    <source>
        <dbReference type="Proteomes" id="UP001500897"/>
    </source>
</evidence>
<keyword evidence="3" id="KW-0012">Acyltransferase</keyword>
<dbReference type="EMBL" id="BAAANS010000094">
    <property type="protein sequence ID" value="GAA2123561.1"/>
    <property type="molecule type" value="Genomic_DNA"/>
</dbReference>
<gene>
    <name evidence="6" type="primary">fabF_5</name>
    <name evidence="6" type="ORF">GCM10009759_74700</name>
</gene>